<dbReference type="EMBL" id="KJ484639">
    <property type="protein sequence ID" value="AIF79162.1"/>
    <property type="molecule type" value="Genomic_DNA"/>
</dbReference>
<geneLocation type="plasmid" evidence="1">
    <name>pC23-89</name>
</geneLocation>
<dbReference type="AlphaFoldDB" id="A0A075MEM9"/>
<protein>
    <submittedName>
        <fullName evidence="1">Uncharacterized protein</fullName>
    </submittedName>
</protein>
<reference evidence="1" key="1">
    <citation type="journal article" date="2014" name="J. Antimicrob. Chemother.">
        <title>Nucleotide sequences of 16 transmissible plasmids identified in nine multidrug-resistant Escherichia coli isolates expressing an ESBL phenotype isolated from food-producing animals and healthy humans.</title>
        <authorList>
            <person name="Wang J."/>
            <person name="Stephan R."/>
            <person name="Power K."/>
            <person name="Yan Q."/>
            <person name="Hachler H."/>
            <person name="Fanning S."/>
        </authorList>
    </citation>
    <scope>NUCLEOTIDE SEQUENCE</scope>
    <source>
        <strain evidence="1">Chicken-23</strain>
        <plasmid evidence="1">pC23-89</plasmid>
    </source>
</reference>
<evidence type="ECO:0000313" key="1">
    <source>
        <dbReference type="EMBL" id="AIF79162.1"/>
    </source>
</evidence>
<sequence>MITSIHITTPLNYRRAVSVRSDFHEYHNFPEVYHTEEIIISLFSATARRITGQGDDTTYSVISS</sequence>
<name>A0A075MEM9_ECOLX</name>
<accession>A0A075MEM9</accession>
<proteinExistence type="predicted"/>
<keyword evidence="1" id="KW-0614">Plasmid</keyword>
<organism evidence="1">
    <name type="scientific">Escherichia coli</name>
    <dbReference type="NCBI Taxonomy" id="562"/>
    <lineage>
        <taxon>Bacteria</taxon>
        <taxon>Pseudomonadati</taxon>
        <taxon>Pseudomonadota</taxon>
        <taxon>Gammaproteobacteria</taxon>
        <taxon>Enterobacterales</taxon>
        <taxon>Enterobacteriaceae</taxon>
        <taxon>Escherichia</taxon>
    </lineage>
</organism>